<dbReference type="PANTHER" id="PTHR46383">
    <property type="entry name" value="ASPARTATE AMINOTRANSFERASE"/>
    <property type="match status" value="1"/>
</dbReference>
<evidence type="ECO:0000256" key="3">
    <source>
        <dbReference type="ARBA" id="ARBA00022576"/>
    </source>
</evidence>
<gene>
    <name evidence="7" type="ORF">Sant_1543</name>
</gene>
<dbReference type="HOGENOM" id="CLU_017584_4_0_6"/>
<name>W0HRZ9_9GAMM</name>
<dbReference type="InterPro" id="IPR015424">
    <property type="entry name" value="PyrdxlP-dep_Trfase"/>
</dbReference>
<evidence type="ECO:0000256" key="2">
    <source>
        <dbReference type="ARBA" id="ARBA00007441"/>
    </source>
</evidence>
<dbReference type="InterPro" id="IPR015422">
    <property type="entry name" value="PyrdxlP-dep_Trfase_small"/>
</dbReference>
<keyword evidence="5" id="KW-0663">Pyridoxal phosphate</keyword>
<proteinExistence type="inferred from homology"/>
<feature type="domain" description="Aminotransferase class I/classII large" evidence="6">
    <location>
        <begin position="72"/>
        <end position="395"/>
    </location>
</feature>
<dbReference type="SUPFAM" id="SSF53383">
    <property type="entry name" value="PLP-dependent transferases"/>
    <property type="match status" value="1"/>
</dbReference>
<dbReference type="EMBL" id="CP006569">
    <property type="protein sequence ID" value="AHF76601.1"/>
    <property type="molecule type" value="Genomic_DNA"/>
</dbReference>
<dbReference type="GO" id="GO:0006520">
    <property type="term" value="P:amino acid metabolic process"/>
    <property type="evidence" value="ECO:0007669"/>
    <property type="project" value="InterPro"/>
</dbReference>
<dbReference type="CDD" id="cd00609">
    <property type="entry name" value="AAT_like"/>
    <property type="match status" value="1"/>
</dbReference>
<dbReference type="Gene3D" id="3.40.640.10">
    <property type="entry name" value="Type I PLP-dependent aspartate aminotransferase-like (Major domain)"/>
    <property type="match status" value="1"/>
</dbReference>
<dbReference type="GO" id="GO:0030170">
    <property type="term" value="F:pyridoxal phosphate binding"/>
    <property type="evidence" value="ECO:0007669"/>
    <property type="project" value="InterPro"/>
</dbReference>
<dbReference type="PANTHER" id="PTHR46383:SF1">
    <property type="entry name" value="ASPARTATE AMINOTRANSFERASE"/>
    <property type="match status" value="1"/>
</dbReference>
<evidence type="ECO:0000256" key="1">
    <source>
        <dbReference type="ARBA" id="ARBA00001933"/>
    </source>
</evidence>
<evidence type="ECO:0000313" key="7">
    <source>
        <dbReference type="EMBL" id="AHF76601.1"/>
    </source>
</evidence>
<protein>
    <submittedName>
        <fullName evidence="7">Aspartate/tyrosine/aromatic aminotransferase</fullName>
    </submittedName>
</protein>
<dbReference type="InterPro" id="IPR015421">
    <property type="entry name" value="PyrdxlP-dep_Trfase_major"/>
</dbReference>
<dbReference type="InterPro" id="IPR004839">
    <property type="entry name" value="Aminotransferase_I/II_large"/>
</dbReference>
<comment type="similarity">
    <text evidence="2">Belongs to the class-I pyridoxal-phosphate-dependent aminotransferase family.</text>
</comment>
<evidence type="ECO:0000256" key="4">
    <source>
        <dbReference type="ARBA" id="ARBA00022679"/>
    </source>
</evidence>
<dbReference type="Gene3D" id="3.90.1150.10">
    <property type="entry name" value="Aspartate Aminotransferase, domain 1"/>
    <property type="match status" value="2"/>
</dbReference>
<organism evidence="7 8">
    <name type="scientific">Sodalis praecaptivus</name>
    <dbReference type="NCBI Taxonomy" id="1239307"/>
    <lineage>
        <taxon>Bacteria</taxon>
        <taxon>Pseudomonadati</taxon>
        <taxon>Pseudomonadota</taxon>
        <taxon>Gammaproteobacteria</taxon>
        <taxon>Enterobacterales</taxon>
        <taxon>Bruguierivoracaceae</taxon>
        <taxon>Sodalis</taxon>
    </lineage>
</organism>
<dbReference type="PATRIC" id="fig|1239307.3.peg.1677"/>
<keyword evidence="8" id="KW-1185">Reference proteome</keyword>
<dbReference type="GO" id="GO:0008483">
    <property type="term" value="F:transaminase activity"/>
    <property type="evidence" value="ECO:0007669"/>
    <property type="project" value="UniProtKB-KW"/>
</dbReference>
<keyword evidence="4 7" id="KW-0808">Transferase</keyword>
<dbReference type="OrthoDB" id="9813612at2"/>
<evidence type="ECO:0000256" key="5">
    <source>
        <dbReference type="ARBA" id="ARBA00022898"/>
    </source>
</evidence>
<dbReference type="InterPro" id="IPR050596">
    <property type="entry name" value="AspAT/PAT-like"/>
</dbReference>
<keyword evidence="3 7" id="KW-0032">Aminotransferase</keyword>
<comment type="cofactor">
    <cofactor evidence="1">
        <name>pyridoxal 5'-phosphate</name>
        <dbReference type="ChEBI" id="CHEBI:597326"/>
    </cofactor>
</comment>
<dbReference type="AlphaFoldDB" id="W0HRZ9"/>
<reference evidence="7 8" key="1">
    <citation type="journal article" date="2014" name="Genome Biol. Evol.">
        <title>Genome degeneration and adaptation in a nascent stage of symbiosis.</title>
        <authorList>
            <person name="Oakeson K.F."/>
            <person name="Gil R."/>
            <person name="Clayton A.L."/>
            <person name="Dunn D.M."/>
            <person name="von Niederhausern A.C."/>
            <person name="Hamil C."/>
            <person name="Aoyagi A."/>
            <person name="Duval B."/>
            <person name="Baca A."/>
            <person name="Silva F.J."/>
            <person name="Vallier A."/>
            <person name="Jackson D.G."/>
            <person name="Latorre A."/>
            <person name="Weiss R.B."/>
            <person name="Heddi A."/>
            <person name="Moya A."/>
            <person name="Dale C."/>
        </authorList>
    </citation>
    <scope>NUCLEOTIDE SEQUENCE [LARGE SCALE GENOMIC DNA]</scope>
    <source>
        <strain evidence="7 8">HS1</strain>
    </source>
</reference>
<dbReference type="NCBIfam" id="NF004854">
    <property type="entry name" value="PRK06207.1"/>
    <property type="match status" value="1"/>
</dbReference>
<evidence type="ECO:0000313" key="8">
    <source>
        <dbReference type="Proteomes" id="UP000019028"/>
    </source>
</evidence>
<dbReference type="Pfam" id="PF00155">
    <property type="entry name" value="Aminotran_1_2"/>
    <property type="match status" value="1"/>
</dbReference>
<dbReference type="Proteomes" id="UP000019028">
    <property type="component" value="Chromosome"/>
</dbReference>
<dbReference type="RefSeq" id="WP_025421735.1">
    <property type="nucleotide sequence ID" value="NZ_CP006569.1"/>
</dbReference>
<dbReference type="KEGG" id="sod:Sant_1543"/>
<evidence type="ECO:0000259" key="6">
    <source>
        <dbReference type="Pfam" id="PF00155"/>
    </source>
</evidence>
<accession>W0HRZ9</accession>
<sequence length="404" mass="43762">MTSLDERFSQLATDHAPGQEVRQTCSDLASLAIGSALPGRAVDFSHGDVDAFTPAPGAFDDFVNGVQMGGKRAYTEYRGDASIRLQLAARLASFIGAPVTGDDDMIITPGSQGALFLALAATVGAGDKVAIVQPDYFANRKLVQFLDAQVVPVRLDYLHGDPAAGLDLPALEHAFRTGVKVFVFSNPNNPTGVVYSQAEIARIGELAQRYGVTVIVDQLYARLCYSGTTYTHLRAVARADHPIITLMGPSKTESLSGYRLGVALAPPAIITRMEQLQAIVSLRAAGYCQSVLQGWFAEPEGWMAQRIALHQAIRDRLYRQFSDAGIKTRLPQAGSYLFLTLPPLRVAPVDFVRLLRYQAQVIVTPGSEFSPHAGDSVRLNFSQDHDAAQNAASRLIAMIARYRQ</sequence>